<evidence type="ECO:0000256" key="2">
    <source>
        <dbReference type="SAM" id="SignalP"/>
    </source>
</evidence>
<feature type="chain" id="PRO_5045049053" evidence="2">
    <location>
        <begin position="43"/>
        <end position="502"/>
    </location>
</feature>
<dbReference type="InterPro" id="IPR050708">
    <property type="entry name" value="T6SS_VgrG/RHS"/>
</dbReference>
<dbReference type="EMBL" id="JACOGF010000010">
    <property type="protein sequence ID" value="MBC3919505.1"/>
    <property type="molecule type" value="Genomic_DNA"/>
</dbReference>
<dbReference type="Gene3D" id="2.180.10.10">
    <property type="entry name" value="RHS repeat-associated core"/>
    <property type="match status" value="1"/>
</dbReference>
<accession>A0ABR6ZUE7</accession>
<organism evidence="4 5">
    <name type="scientific">Undibacterium hunanense</name>
    <dbReference type="NCBI Taxonomy" id="2762292"/>
    <lineage>
        <taxon>Bacteria</taxon>
        <taxon>Pseudomonadati</taxon>
        <taxon>Pseudomonadota</taxon>
        <taxon>Betaproteobacteria</taxon>
        <taxon>Burkholderiales</taxon>
        <taxon>Oxalobacteraceae</taxon>
        <taxon>Undibacterium</taxon>
    </lineage>
</organism>
<proteinExistence type="predicted"/>
<dbReference type="Pfam" id="PF25023">
    <property type="entry name" value="TEN_YD-shell"/>
    <property type="match status" value="2"/>
</dbReference>
<dbReference type="Proteomes" id="UP000650424">
    <property type="component" value="Unassembled WGS sequence"/>
</dbReference>
<dbReference type="NCBIfam" id="TIGR01643">
    <property type="entry name" value="YD_repeat_2x"/>
    <property type="match status" value="4"/>
</dbReference>
<feature type="signal peptide" evidence="2">
    <location>
        <begin position="1"/>
        <end position="42"/>
    </location>
</feature>
<name>A0ABR6ZUE7_9BURK</name>
<keyword evidence="2" id="KW-0732">Signal</keyword>
<reference evidence="4 5" key="1">
    <citation type="submission" date="2020-08" db="EMBL/GenBank/DDBJ databases">
        <title>Novel species isolated from subtropical streams in China.</title>
        <authorList>
            <person name="Lu H."/>
        </authorList>
    </citation>
    <scope>NUCLEOTIDE SEQUENCE [LARGE SCALE GENOMIC DNA]</scope>
    <source>
        <strain evidence="4 5">CY18W</strain>
    </source>
</reference>
<comment type="caution">
    <text evidence="4">The sequence shown here is derived from an EMBL/GenBank/DDBJ whole genome shotgun (WGS) entry which is preliminary data.</text>
</comment>
<dbReference type="InterPro" id="IPR056823">
    <property type="entry name" value="TEN-like_YD-shell"/>
</dbReference>
<evidence type="ECO:0000256" key="1">
    <source>
        <dbReference type="ARBA" id="ARBA00022737"/>
    </source>
</evidence>
<evidence type="ECO:0000313" key="5">
    <source>
        <dbReference type="Proteomes" id="UP000650424"/>
    </source>
</evidence>
<evidence type="ECO:0000313" key="4">
    <source>
        <dbReference type="EMBL" id="MBC3919505.1"/>
    </source>
</evidence>
<keyword evidence="1" id="KW-0677">Repeat</keyword>
<keyword evidence="5" id="KW-1185">Reference proteome</keyword>
<feature type="domain" description="Teneurin-like YD-shell" evidence="3">
    <location>
        <begin position="289"/>
        <end position="462"/>
    </location>
</feature>
<dbReference type="PANTHER" id="PTHR32305:SF15">
    <property type="entry name" value="PROTEIN RHSA-RELATED"/>
    <property type="match status" value="1"/>
</dbReference>
<dbReference type="RefSeq" id="WP_186948774.1">
    <property type="nucleotide sequence ID" value="NZ_JACOGF010000010.1"/>
</dbReference>
<feature type="domain" description="Teneurin-like YD-shell" evidence="3">
    <location>
        <begin position="126"/>
        <end position="269"/>
    </location>
</feature>
<evidence type="ECO:0000259" key="3">
    <source>
        <dbReference type="Pfam" id="PF25023"/>
    </source>
</evidence>
<protein>
    <submittedName>
        <fullName evidence="4">RHS repeat protein</fullName>
    </submittedName>
</protein>
<gene>
    <name evidence="4" type="ORF">H8L32_18605</name>
</gene>
<dbReference type="InterPro" id="IPR031325">
    <property type="entry name" value="RHS_repeat"/>
</dbReference>
<sequence length="502" mass="55003">MNQLRTFNMSTTRHQQSNQSKAFGMIKGLTLAIVAICNTAHADSPSMTYQFQYDYAHKVTKIINGTGAATTYRYDALGRLEIQTEPVAITTGNYAMPLISYGYDGQNHVTKIANLGVRETLYTVDGLGNQLAINSAETGSTTFTVDAAGNVLRKQDAKGQLTTYSYDAINRLSRIVYSDNTSTEYSYDQGVNAKGRLTQISDASGTIQYNYDSRGRILSETRSMPTNAAAGPSTTSYTYDSAGRLKTLTYPNGRVVTYTRDSIGRITQIDSSKDGMLATVASQITYRPFDSVQSYRNSAGQTSTRGFDLDGRISSYTLNNQVQEITYDAANRITAINEINSAVRQATYGYDLQDRLTSYVTPQNSQSFSFDAFGNRKTKSTGTANTTYNYGNNNDRLAQVIDSQSNTIGTDPNGSITSNGNNQFNYDARGRMISVNTSAGVVQYLINALGQRIQKIRPATSTSAATTTMYFYDKNGKLISERTGQSDIDYIYLEGVPVVVAK</sequence>
<dbReference type="PANTHER" id="PTHR32305">
    <property type="match status" value="1"/>
</dbReference>
<dbReference type="Pfam" id="PF05593">
    <property type="entry name" value="RHS_repeat"/>
    <property type="match status" value="1"/>
</dbReference>
<dbReference type="InterPro" id="IPR006530">
    <property type="entry name" value="YD"/>
</dbReference>